<evidence type="ECO:0000256" key="11">
    <source>
        <dbReference type="SAM" id="Phobius"/>
    </source>
</evidence>
<evidence type="ECO:0000259" key="12">
    <source>
        <dbReference type="PROSITE" id="PS51371"/>
    </source>
</evidence>
<proteinExistence type="inferred from homology"/>
<dbReference type="InterPro" id="IPR000644">
    <property type="entry name" value="CBS_dom"/>
</dbReference>
<dbReference type="InterPro" id="IPR036318">
    <property type="entry name" value="FAD-bd_PCMH-like_sf"/>
</dbReference>
<keyword evidence="7 9" id="KW-0129">CBS domain</keyword>
<dbReference type="eggNOG" id="COG1253">
    <property type="taxonomic scope" value="Bacteria"/>
</dbReference>
<dbReference type="Gene3D" id="3.10.580.10">
    <property type="entry name" value="CBS-domain"/>
    <property type="match status" value="1"/>
</dbReference>
<gene>
    <name evidence="14" type="ordered locus">Tresu_1677</name>
</gene>
<keyword evidence="6 10" id="KW-1133">Transmembrane helix</keyword>
<evidence type="ECO:0000256" key="4">
    <source>
        <dbReference type="ARBA" id="ARBA00022692"/>
    </source>
</evidence>
<name>F2NSD7_TRES6</name>
<dbReference type="InterPro" id="IPR016169">
    <property type="entry name" value="FAD-bd_PCMH_sub2"/>
</dbReference>
<organism evidence="14 15">
    <name type="scientific">Treponema succinifaciens (strain ATCC 33096 / DSM 2489 / 6091)</name>
    <dbReference type="NCBI Taxonomy" id="869209"/>
    <lineage>
        <taxon>Bacteria</taxon>
        <taxon>Pseudomonadati</taxon>
        <taxon>Spirochaetota</taxon>
        <taxon>Spirochaetia</taxon>
        <taxon>Spirochaetales</taxon>
        <taxon>Treponemataceae</taxon>
        <taxon>Treponema</taxon>
    </lineage>
</organism>
<feature type="transmembrane region" description="Helical" evidence="11">
    <location>
        <begin position="131"/>
        <end position="152"/>
    </location>
</feature>
<feature type="transmembrane region" description="Helical" evidence="11">
    <location>
        <begin position="62"/>
        <end position="86"/>
    </location>
</feature>
<evidence type="ECO:0008006" key="16">
    <source>
        <dbReference type="Google" id="ProtNLM"/>
    </source>
</evidence>
<evidence type="ECO:0000313" key="15">
    <source>
        <dbReference type="Proteomes" id="UP000006852"/>
    </source>
</evidence>
<comment type="subcellular location">
    <subcellularLocation>
        <location evidence="1">Cell membrane</location>
        <topology evidence="1">Multi-pass membrane protein</topology>
    </subcellularLocation>
</comment>
<keyword evidence="3" id="KW-1003">Cell membrane</keyword>
<dbReference type="SMART" id="SM01091">
    <property type="entry name" value="CorC_HlyC"/>
    <property type="match status" value="1"/>
</dbReference>
<dbReference type="HOGENOM" id="CLU_015237_4_1_12"/>
<dbReference type="GO" id="GO:0005886">
    <property type="term" value="C:plasma membrane"/>
    <property type="evidence" value="ECO:0007669"/>
    <property type="project" value="UniProtKB-SubCell"/>
</dbReference>
<keyword evidence="5" id="KW-0677">Repeat</keyword>
<reference evidence="15" key="2">
    <citation type="submission" date="2011-04" db="EMBL/GenBank/DDBJ databases">
        <title>The complete genome of chromosome of Treponema succinifaciens DSM 2489.</title>
        <authorList>
            <person name="Lucas S."/>
            <person name="Copeland A."/>
            <person name="Lapidus A."/>
            <person name="Bruce D."/>
            <person name="Goodwin L."/>
            <person name="Pitluck S."/>
            <person name="Peters L."/>
            <person name="Kyrpides N."/>
            <person name="Mavromatis K."/>
            <person name="Ivanova N."/>
            <person name="Ovchinnikova G."/>
            <person name="Teshima H."/>
            <person name="Detter J.C."/>
            <person name="Tapia R."/>
            <person name="Han C."/>
            <person name="Land M."/>
            <person name="Hauser L."/>
            <person name="Markowitz V."/>
            <person name="Cheng J.-F."/>
            <person name="Hugenholtz P."/>
            <person name="Woyke T."/>
            <person name="Wu D."/>
            <person name="Gronow S."/>
            <person name="Wellnitz S."/>
            <person name="Brambilla E."/>
            <person name="Klenk H.-P."/>
            <person name="Eisen J.A."/>
        </authorList>
    </citation>
    <scope>NUCLEOTIDE SEQUENCE [LARGE SCALE GENOMIC DNA]</scope>
    <source>
        <strain evidence="15">ATCC 33096 / DSM 2489 / 6091</strain>
    </source>
</reference>
<dbReference type="Gene3D" id="3.30.465.10">
    <property type="match status" value="1"/>
</dbReference>
<evidence type="ECO:0000256" key="10">
    <source>
        <dbReference type="PROSITE-ProRule" id="PRU01193"/>
    </source>
</evidence>
<evidence type="ECO:0000256" key="8">
    <source>
        <dbReference type="ARBA" id="ARBA00023136"/>
    </source>
</evidence>
<accession>F2NSD7</accession>
<comment type="similarity">
    <text evidence="2">Belongs to the UPF0053 family.</text>
</comment>
<reference evidence="14 15" key="1">
    <citation type="journal article" date="2011" name="Stand. Genomic Sci.">
        <title>Complete genome sequence of Treponema succinifaciens type strain (6091).</title>
        <authorList>
            <person name="Han C."/>
            <person name="Gronow S."/>
            <person name="Teshima H."/>
            <person name="Lapidus A."/>
            <person name="Nolan M."/>
            <person name="Lucas S."/>
            <person name="Hammon N."/>
            <person name="Deshpande S."/>
            <person name="Cheng J.F."/>
            <person name="Zeytun A."/>
            <person name="Tapia R."/>
            <person name="Goodwin L."/>
            <person name="Pitluck S."/>
            <person name="Liolios K."/>
            <person name="Pagani I."/>
            <person name="Ivanova N."/>
            <person name="Mavromatis K."/>
            <person name="Mikhailova N."/>
            <person name="Huntemann M."/>
            <person name="Pati A."/>
            <person name="Chen A."/>
            <person name="Palaniappan K."/>
            <person name="Land M."/>
            <person name="Hauser L."/>
            <person name="Brambilla E.M."/>
            <person name="Rohde M."/>
            <person name="Goker M."/>
            <person name="Woyke T."/>
            <person name="Bristow J."/>
            <person name="Eisen J.A."/>
            <person name="Markowitz V."/>
            <person name="Hugenholtz P."/>
            <person name="Kyrpides N.C."/>
            <person name="Klenk H.P."/>
            <person name="Detter J.C."/>
        </authorList>
    </citation>
    <scope>NUCLEOTIDE SEQUENCE [LARGE SCALE GENOMIC DNA]</scope>
    <source>
        <strain evidence="15">ATCC 33096 / DSM 2489 / 6091</strain>
    </source>
</reference>
<dbReference type="InterPro" id="IPR002550">
    <property type="entry name" value="CNNM"/>
</dbReference>
<evidence type="ECO:0000256" key="6">
    <source>
        <dbReference type="ARBA" id="ARBA00022989"/>
    </source>
</evidence>
<feature type="domain" description="CNNM transmembrane" evidence="13">
    <location>
        <begin position="1"/>
        <end position="190"/>
    </location>
</feature>
<sequence length="431" mass="48209">MPDGSIPLLVSLFVLIAFSAFFSATETAYTSASRIRLKSLATGGNRRAEKVLALCENSYDKLLSTILIGNNIVNLSASTISALFFAKILFGSRLNPSIVSTAAITVVVLIFGEITPKYIGKFCAEKLAMAVYPFISILIFLFYPLNIVFSGWKKLIVRIFRFKAKDVITEEEIITMVEEAEEDGTIKKEETNLIRSVIEFDDLDAKDVLVPRVNICAVEAGSVPEEIMRKFEESGFSRIPVYEGDIDTIIGIIHEKDFFRAFQADEKNNSKDSEKSSGLFIKSIMQKPFFAIETTKISLLLRKMQKERNHMAIVIDEYGGTSGLITMEDILEELVGEIYDEHDSDSDSGCIKPCGENAFIVSGETSVSKMMKYFELDEDETSGSTTVSGWITEKLGDFPEEGKKLRWQDKIEIEVLKTDKNTIRSLKVVKL</sequence>
<keyword evidence="15" id="KW-1185">Reference proteome</keyword>
<dbReference type="SUPFAM" id="SSF54631">
    <property type="entry name" value="CBS-domain pair"/>
    <property type="match status" value="1"/>
</dbReference>
<dbReference type="OrthoDB" id="9798188at2"/>
<dbReference type="KEGG" id="tsu:Tresu_1677"/>
<keyword evidence="8 10" id="KW-0472">Membrane</keyword>
<dbReference type="RefSeq" id="WP_013701854.1">
    <property type="nucleotide sequence ID" value="NC_015385.1"/>
</dbReference>
<dbReference type="PROSITE" id="PS51846">
    <property type="entry name" value="CNNM"/>
    <property type="match status" value="1"/>
</dbReference>
<dbReference type="InterPro" id="IPR046342">
    <property type="entry name" value="CBS_dom_sf"/>
</dbReference>
<evidence type="ECO:0000259" key="13">
    <source>
        <dbReference type="PROSITE" id="PS51846"/>
    </source>
</evidence>
<dbReference type="AlphaFoldDB" id="F2NSD7"/>
<dbReference type="FunFam" id="3.10.580.10:FF:000002">
    <property type="entry name" value="Magnesium/cobalt efflux protein CorC"/>
    <property type="match status" value="1"/>
</dbReference>
<evidence type="ECO:0000256" key="3">
    <source>
        <dbReference type="ARBA" id="ARBA00022475"/>
    </source>
</evidence>
<evidence type="ECO:0000256" key="7">
    <source>
        <dbReference type="ARBA" id="ARBA00023122"/>
    </source>
</evidence>
<dbReference type="GeneID" id="302998830"/>
<dbReference type="SMART" id="SM00116">
    <property type="entry name" value="CBS"/>
    <property type="match status" value="2"/>
</dbReference>
<evidence type="ECO:0000256" key="9">
    <source>
        <dbReference type="PROSITE-ProRule" id="PRU00703"/>
    </source>
</evidence>
<dbReference type="Proteomes" id="UP000006852">
    <property type="component" value="Chromosome"/>
</dbReference>
<evidence type="ECO:0000256" key="1">
    <source>
        <dbReference type="ARBA" id="ARBA00004651"/>
    </source>
</evidence>
<dbReference type="InterPro" id="IPR044751">
    <property type="entry name" value="Ion_transp-like_CBS"/>
</dbReference>
<keyword evidence="4 10" id="KW-0812">Transmembrane</keyword>
<dbReference type="InterPro" id="IPR005170">
    <property type="entry name" value="Transptr-assoc_dom"/>
</dbReference>
<protein>
    <recommendedName>
        <fullName evidence="16">HlyC/CorC family transporter</fullName>
    </recommendedName>
</protein>
<evidence type="ECO:0000256" key="2">
    <source>
        <dbReference type="ARBA" id="ARBA00006337"/>
    </source>
</evidence>
<dbReference type="Pfam" id="PF00571">
    <property type="entry name" value="CBS"/>
    <property type="match status" value="2"/>
</dbReference>
<dbReference type="PANTHER" id="PTHR22777">
    <property type="entry name" value="HEMOLYSIN-RELATED"/>
    <property type="match status" value="1"/>
</dbReference>
<dbReference type="STRING" id="869209.Tresu_1677"/>
<dbReference type="Pfam" id="PF01595">
    <property type="entry name" value="CNNM"/>
    <property type="match status" value="1"/>
</dbReference>
<feature type="domain" description="CBS" evidence="12">
    <location>
        <begin position="209"/>
        <end position="270"/>
    </location>
</feature>
<dbReference type="PROSITE" id="PS51371">
    <property type="entry name" value="CBS"/>
    <property type="match status" value="2"/>
</dbReference>
<dbReference type="GO" id="GO:0050660">
    <property type="term" value="F:flavin adenine dinucleotide binding"/>
    <property type="evidence" value="ECO:0007669"/>
    <property type="project" value="InterPro"/>
</dbReference>
<dbReference type="CDD" id="cd04590">
    <property type="entry name" value="CBS_pair_CorC_HlyC_assoc"/>
    <property type="match status" value="1"/>
</dbReference>
<dbReference type="EMBL" id="CP002631">
    <property type="protein sequence ID" value="AEB14573.1"/>
    <property type="molecule type" value="Genomic_DNA"/>
</dbReference>
<feature type="domain" description="CBS" evidence="12">
    <location>
        <begin position="284"/>
        <end position="344"/>
    </location>
</feature>
<dbReference type="PANTHER" id="PTHR22777:SF32">
    <property type="entry name" value="UPF0053 INNER MEMBRANE PROTEIN YFJD"/>
    <property type="match status" value="1"/>
</dbReference>
<dbReference type="Pfam" id="PF03471">
    <property type="entry name" value="CorC_HlyC"/>
    <property type="match status" value="1"/>
</dbReference>
<evidence type="ECO:0000256" key="5">
    <source>
        <dbReference type="ARBA" id="ARBA00022737"/>
    </source>
</evidence>
<feature type="transmembrane region" description="Helical" evidence="11">
    <location>
        <begin position="98"/>
        <end position="119"/>
    </location>
</feature>
<evidence type="ECO:0000313" key="14">
    <source>
        <dbReference type="EMBL" id="AEB14573.1"/>
    </source>
</evidence>
<dbReference type="SUPFAM" id="SSF56176">
    <property type="entry name" value="FAD-binding/transporter-associated domain-like"/>
    <property type="match status" value="1"/>
</dbReference>